<accession>A0A125W9F6</accession>
<dbReference type="SUPFAM" id="SSF54001">
    <property type="entry name" value="Cysteine proteinases"/>
    <property type="match status" value="1"/>
</dbReference>
<evidence type="ECO:0000313" key="11">
    <source>
        <dbReference type="Proteomes" id="UP000004846"/>
    </source>
</evidence>
<evidence type="ECO:0000256" key="2">
    <source>
        <dbReference type="ARBA" id="ARBA00010245"/>
    </source>
</evidence>
<evidence type="ECO:0000256" key="6">
    <source>
        <dbReference type="ARBA" id="ARBA00023026"/>
    </source>
</evidence>
<feature type="active site" evidence="8">
    <location>
        <position position="204"/>
    </location>
</feature>
<dbReference type="InterPro" id="IPR038765">
    <property type="entry name" value="Papain-like_cys_pep_sf"/>
</dbReference>
<keyword evidence="5" id="KW-0788">Thiol protease</keyword>
<dbReference type="EMBL" id="AEBR01000009">
    <property type="protein sequence ID" value="EFM83931.1"/>
    <property type="molecule type" value="Genomic_DNA"/>
</dbReference>
<dbReference type="RefSeq" id="WP_002371964.1">
    <property type="nucleotide sequence ID" value="NZ_GL454415.1"/>
</dbReference>
<keyword evidence="5" id="KW-0645">Protease</keyword>
<dbReference type="Gene3D" id="3.10.500.10">
    <property type="entry name" value="Staphopain proregion domain"/>
    <property type="match status" value="1"/>
</dbReference>
<evidence type="ECO:0000256" key="9">
    <source>
        <dbReference type="SAM" id="SignalP"/>
    </source>
</evidence>
<keyword evidence="4" id="KW-0378">Hydrolase</keyword>
<evidence type="ECO:0000256" key="5">
    <source>
        <dbReference type="ARBA" id="ARBA00022807"/>
    </source>
</evidence>
<name>A0A125W9F6_ENTFL</name>
<dbReference type="HOGENOM" id="CLU_653355_0_0_9"/>
<dbReference type="Gene3D" id="3.90.70.10">
    <property type="entry name" value="Cysteine proteinases"/>
    <property type="match status" value="1"/>
</dbReference>
<evidence type="ECO:0000256" key="8">
    <source>
        <dbReference type="PIRSR" id="PIRSR608750-1"/>
    </source>
</evidence>
<dbReference type="GO" id="GO:0008234">
    <property type="term" value="F:cysteine-type peptidase activity"/>
    <property type="evidence" value="ECO:0007669"/>
    <property type="project" value="UniProtKB-KW"/>
</dbReference>
<feature type="active site" evidence="8">
    <location>
        <position position="328"/>
    </location>
</feature>
<keyword evidence="3" id="KW-0964">Secreted</keyword>
<evidence type="ECO:0000256" key="7">
    <source>
        <dbReference type="ARBA" id="ARBA00023145"/>
    </source>
</evidence>
<evidence type="ECO:0000313" key="10">
    <source>
        <dbReference type="EMBL" id="EFM83931.1"/>
    </source>
</evidence>
<sequence length="498" mass="57166">MKKYILGIGLFLTSLLFGINASAMDGDNTPLFIQTKEVPSELRMYAQQDWQFYFENLSVVENTEPLSTDDFYLGQPFTLTNETDTQTAYFPIIDKESGLIHDLLEVSLMNNTPSLTISSQFVELLNRLTPTAEGTSFSLNLDSESHQLLSAEEPTREQAVDIKQSVDNFNRKKRSVPDDTVPEYNRNIIPNWMITETQGLEPWCAFYTLSTMINSIEGKAITNAKTLIKKAFRTASEAELVDGKYITSKPFAHTVQTMQKEYGYTLDIKNSRLTPAEVQTQIDKKAPVYVHLDNVTQNYNPAKSHGVTVIGYIIAKNNTLDSYYYFWNPWWQKVMLTNQKDMSNWKLNDNVYSWKYSGINFRKEPINYAMKGKIATLLSRATYYQTGEKIPTDLRNKEYIIKDVKSISQSSSKVAYYLEGINKWVLEQDVKEFPTPLLNKKVTLLSKASQYQTGEAIPTNVRNKQYTALKVKPFRRSNSKLAYFLSGINKWVLEQDIR</sequence>
<keyword evidence="6" id="KW-0843">Virulence</keyword>
<dbReference type="AlphaFoldDB" id="A0A125W9F6"/>
<dbReference type="GO" id="GO:0006508">
    <property type="term" value="P:proteolysis"/>
    <property type="evidence" value="ECO:0007669"/>
    <property type="project" value="InterPro"/>
</dbReference>
<proteinExistence type="inferred from homology"/>
<feature type="chain" id="PRO_5007181618" evidence="9">
    <location>
        <begin position="24"/>
        <end position="498"/>
    </location>
</feature>
<dbReference type="Proteomes" id="UP000004846">
    <property type="component" value="Unassembled WGS sequence"/>
</dbReference>
<feature type="active site" evidence="8">
    <location>
        <position position="305"/>
    </location>
</feature>
<gene>
    <name evidence="10" type="ORF">HMPREF9498_00383</name>
</gene>
<dbReference type="InterPro" id="IPR037155">
    <property type="entry name" value="Staphopain_pro_sf"/>
</dbReference>
<evidence type="ECO:0000256" key="1">
    <source>
        <dbReference type="ARBA" id="ARBA00004613"/>
    </source>
</evidence>
<dbReference type="GO" id="GO:0005576">
    <property type="term" value="C:extracellular region"/>
    <property type="evidence" value="ECO:0007669"/>
    <property type="project" value="UniProtKB-SubCell"/>
</dbReference>
<keyword evidence="7" id="KW-0865">Zymogen</keyword>
<evidence type="ECO:0000256" key="3">
    <source>
        <dbReference type="ARBA" id="ARBA00022525"/>
    </source>
</evidence>
<comment type="similarity">
    <text evidence="2">Belongs to the peptidase C47 family.</text>
</comment>
<reference evidence="10 11" key="1">
    <citation type="submission" date="2010-07" db="EMBL/GenBank/DDBJ databases">
        <authorList>
            <person name="Sid Ahmed O."/>
        </authorList>
    </citation>
    <scope>NUCLEOTIDE SEQUENCE [LARGE SCALE GENOMIC DNA]</scope>
    <source>
        <strain evidence="10 11">TX4248</strain>
    </source>
</reference>
<comment type="caution">
    <text evidence="10">The sequence shown here is derived from an EMBL/GenBank/DDBJ whole genome shotgun (WGS) entry which is preliminary data.</text>
</comment>
<feature type="signal peptide" evidence="9">
    <location>
        <begin position="1"/>
        <end position="23"/>
    </location>
</feature>
<comment type="subcellular location">
    <subcellularLocation>
        <location evidence="1">Secreted</location>
    </subcellularLocation>
</comment>
<protein>
    <submittedName>
        <fullName evidence="10">Staphopain peptidase C47</fullName>
    </submittedName>
</protein>
<organism evidence="10 11">
    <name type="scientific">Enterococcus faecalis TX4248</name>
    <dbReference type="NCBI Taxonomy" id="749495"/>
    <lineage>
        <taxon>Bacteria</taxon>
        <taxon>Bacillati</taxon>
        <taxon>Bacillota</taxon>
        <taxon>Bacilli</taxon>
        <taxon>Lactobacillales</taxon>
        <taxon>Enterococcaceae</taxon>
        <taxon>Enterococcus</taxon>
    </lineage>
</organism>
<dbReference type="Pfam" id="PF05543">
    <property type="entry name" value="Peptidase_C47"/>
    <property type="match status" value="1"/>
</dbReference>
<keyword evidence="9" id="KW-0732">Signal</keyword>
<evidence type="ECO:0000256" key="4">
    <source>
        <dbReference type="ARBA" id="ARBA00022801"/>
    </source>
</evidence>
<dbReference type="InterPro" id="IPR008750">
    <property type="entry name" value="Peptidase_C47"/>
</dbReference>